<evidence type="ECO:0000256" key="5">
    <source>
        <dbReference type="ARBA" id="ARBA00022603"/>
    </source>
</evidence>
<feature type="binding site" evidence="11">
    <location>
        <position position="618"/>
    </location>
    <ligand>
        <name>L-homocysteine</name>
        <dbReference type="ChEBI" id="CHEBI:58199"/>
    </ligand>
</feature>
<dbReference type="InterPro" id="IPR006276">
    <property type="entry name" value="Cobalamin-indep_Met_synthase"/>
</dbReference>
<feature type="domain" description="Cobalamin-independent methionine synthase MetE N-terminal" evidence="15">
    <location>
        <begin position="5"/>
        <end position="321"/>
    </location>
</feature>
<dbReference type="UniPathway" id="UPA00051">
    <property type="reaction ID" value="UER00082"/>
</dbReference>
<dbReference type="PIRSF" id="PIRSF000382">
    <property type="entry name" value="MeTrfase_B12_ind"/>
    <property type="match status" value="1"/>
</dbReference>
<dbReference type="HAMAP" id="MF_00172">
    <property type="entry name" value="Meth_synth"/>
    <property type="match status" value="1"/>
</dbReference>
<dbReference type="CDD" id="cd03311">
    <property type="entry name" value="CIMS_C_terminal_like"/>
    <property type="match status" value="1"/>
</dbReference>
<reference evidence="16 17" key="1">
    <citation type="submission" date="2016-07" db="EMBL/GenBank/DDBJ databases">
        <title>Pervasive Adenine N6-methylation of Active Genes in Fungi.</title>
        <authorList>
            <consortium name="DOE Joint Genome Institute"/>
            <person name="Mondo S.J."/>
            <person name="Dannebaum R.O."/>
            <person name="Kuo R.C."/>
            <person name="Labutti K."/>
            <person name="Haridas S."/>
            <person name="Kuo A."/>
            <person name="Salamov A."/>
            <person name="Ahrendt S.R."/>
            <person name="Lipzen A."/>
            <person name="Sullivan W."/>
            <person name="Andreopoulos W.B."/>
            <person name="Clum A."/>
            <person name="Lindquist E."/>
            <person name="Daum C."/>
            <person name="Ramamoorthy G.K."/>
            <person name="Gryganskyi A."/>
            <person name="Culley D."/>
            <person name="Magnuson J.K."/>
            <person name="James T.Y."/>
            <person name="O'Malley M.A."/>
            <person name="Stajich J.E."/>
            <person name="Spatafora J.W."/>
            <person name="Visel A."/>
            <person name="Grigoriev I.V."/>
        </authorList>
    </citation>
    <scope>NUCLEOTIDE SEQUENCE [LARGE SCALE GENOMIC DNA]</scope>
    <source>
        <strain evidence="16 17">JEL800</strain>
    </source>
</reference>
<dbReference type="PANTHER" id="PTHR30519">
    <property type="entry name" value="5-METHYLTETRAHYDROPTEROYLTRIGLUTAMATE--HOMOCYSTEINE METHYLTRANSFERASE"/>
    <property type="match status" value="1"/>
</dbReference>
<dbReference type="STRING" id="329046.A0A1Y2B6W5"/>
<dbReference type="GO" id="GO:0019280">
    <property type="term" value="P:L-methionine biosynthetic process from L-homoserine via O-acetyl-L-homoserine"/>
    <property type="evidence" value="ECO:0007669"/>
    <property type="project" value="EnsemblFungi"/>
</dbReference>
<dbReference type="GO" id="GO:0003871">
    <property type="term" value="F:5-methyltetrahydropteroyltriglutamate-homocysteine S-methyltransferase activity"/>
    <property type="evidence" value="ECO:0007669"/>
    <property type="project" value="UniProtKB-EC"/>
</dbReference>
<feature type="binding site" evidence="11">
    <location>
        <position position="20"/>
    </location>
    <ligand>
        <name>5-methyltetrahydropteroyltri-L-glutamate</name>
        <dbReference type="ChEBI" id="CHEBI:58207"/>
    </ligand>
</feature>
<accession>A0A1Y2B6W5</accession>
<dbReference type="GO" id="GO:0032259">
    <property type="term" value="P:methylation"/>
    <property type="evidence" value="ECO:0007669"/>
    <property type="project" value="UniProtKB-KW"/>
</dbReference>
<dbReference type="Proteomes" id="UP000193642">
    <property type="component" value="Unassembled WGS sequence"/>
</dbReference>
<keyword evidence="8 12" id="KW-0479">Metal-binding</keyword>
<dbReference type="SUPFAM" id="SSF51726">
    <property type="entry name" value="UROD/MetE-like"/>
    <property type="match status" value="2"/>
</dbReference>
<comment type="cofactor">
    <cofactor evidence="12">
        <name>Zn(2+)</name>
        <dbReference type="ChEBI" id="CHEBI:29105"/>
    </cofactor>
    <text evidence="12">Binds 2 Zn(2+) ions per subunit.</text>
</comment>
<evidence type="ECO:0000256" key="8">
    <source>
        <dbReference type="ARBA" id="ARBA00022723"/>
    </source>
</evidence>
<evidence type="ECO:0000256" key="11">
    <source>
        <dbReference type="PIRSR" id="PIRSR000382-1"/>
    </source>
</evidence>
<feature type="binding site" evidence="11">
    <location>
        <begin position="450"/>
        <end position="452"/>
    </location>
    <ligand>
        <name>L-methionine</name>
        <dbReference type="ChEBI" id="CHEBI:57844"/>
    </ligand>
</feature>
<feature type="binding site" evidence="12">
    <location>
        <position position="684"/>
    </location>
    <ligand>
        <name>Zn(2+)</name>
        <dbReference type="ChEBI" id="CHEBI:29105"/>
        <label>1</label>
        <note>catalytic</note>
    </ligand>
</feature>
<comment type="similarity">
    <text evidence="3">Belongs to the vitamin-B12 independent methionine synthase family.</text>
</comment>
<feature type="binding site" evidence="12">
    <location>
        <position position="660"/>
    </location>
    <ligand>
        <name>Zn(2+)</name>
        <dbReference type="ChEBI" id="CHEBI:29105"/>
        <label>1</label>
        <note>catalytic</note>
    </ligand>
</feature>
<protein>
    <recommendedName>
        <fullName evidence="4">5-methyltetrahydropteroyltriglutamate--homocysteine S-methyltransferase</fullName>
        <ecNumber evidence="4">2.1.1.14</ecNumber>
    </recommendedName>
</protein>
<dbReference type="Pfam" id="PF08267">
    <property type="entry name" value="Meth_synt_1"/>
    <property type="match status" value="1"/>
</dbReference>
<evidence type="ECO:0000256" key="6">
    <source>
        <dbReference type="ARBA" id="ARBA00022605"/>
    </source>
</evidence>
<dbReference type="InterPro" id="IPR002629">
    <property type="entry name" value="Met_Synth_C/arc"/>
</dbReference>
<comment type="pathway">
    <text evidence="2">Amino-acid biosynthesis; L-methionine biosynthesis via de novo pathway; L-methionine from L-homocysteine (MetE route): step 1/1.</text>
</comment>
<feature type="binding site" evidence="11">
    <location>
        <position position="618"/>
    </location>
    <ligand>
        <name>L-methionine</name>
        <dbReference type="ChEBI" id="CHEBI:57844"/>
    </ligand>
</feature>
<proteinExistence type="inferred from homology"/>
<feature type="binding site" evidence="11">
    <location>
        <position position="503"/>
    </location>
    <ligand>
        <name>L-methionine</name>
        <dbReference type="ChEBI" id="CHEBI:57844"/>
    </ligand>
</feature>
<feature type="binding site" evidence="12">
    <location>
        <position position="745"/>
    </location>
    <ligand>
        <name>Zn(2+)</name>
        <dbReference type="ChEBI" id="CHEBI:29105"/>
        <label>1</label>
        <note>catalytic</note>
    </ligand>
</feature>
<dbReference type="FunFam" id="3.20.20.210:FF:000002">
    <property type="entry name" value="5-methyltetrahydropteroyltriglutamate--homocysteine methyltransferase"/>
    <property type="match status" value="1"/>
</dbReference>
<keyword evidence="17" id="KW-1185">Reference proteome</keyword>
<keyword evidence="9 12" id="KW-0862">Zinc</keyword>
<dbReference type="Pfam" id="PF01717">
    <property type="entry name" value="Meth_synt_2"/>
    <property type="match status" value="1"/>
</dbReference>
<feature type="binding site" evidence="11">
    <location>
        <position position="580"/>
    </location>
    <ligand>
        <name>5-methyltetrahydropteroyltri-L-glutamate</name>
        <dbReference type="ChEBI" id="CHEBI:58207"/>
    </ligand>
</feature>
<feature type="domain" description="Cobalamin-independent methionine synthase MetE C-terminal/archaeal" evidence="14">
    <location>
        <begin position="446"/>
        <end position="767"/>
    </location>
</feature>
<dbReference type="InterPro" id="IPR013215">
    <property type="entry name" value="Cbl-indep_Met_Synth_N"/>
</dbReference>
<organism evidence="16 17">
    <name type="scientific">Rhizoclosmatium globosum</name>
    <dbReference type="NCBI Taxonomy" id="329046"/>
    <lineage>
        <taxon>Eukaryota</taxon>
        <taxon>Fungi</taxon>
        <taxon>Fungi incertae sedis</taxon>
        <taxon>Chytridiomycota</taxon>
        <taxon>Chytridiomycota incertae sedis</taxon>
        <taxon>Chytridiomycetes</taxon>
        <taxon>Chytridiales</taxon>
        <taxon>Chytriomycetaceae</taxon>
        <taxon>Rhizoclosmatium</taxon>
    </lineage>
</organism>
<feature type="binding site" evidence="11">
    <location>
        <begin position="534"/>
        <end position="535"/>
    </location>
    <ligand>
        <name>5-methyltetrahydropteroyltri-L-glutamate</name>
        <dbReference type="ChEBI" id="CHEBI:58207"/>
    </ligand>
</feature>
<evidence type="ECO:0000259" key="14">
    <source>
        <dbReference type="Pfam" id="PF01717"/>
    </source>
</evidence>
<sequence>MSITSSILGFPRMGANRELKHLTEAFWKGTVTEAELLSGAKEIREKHWKIQEAKGIDAIPSNDFSLYDHILDAAVTFGAIPPRYQSLSGLKQYFAMARGLQADGVDVASLPMSKYFDTNYHYVPVSLNTTTEFKLATNSKPVQEFNEAKALGIKTRPYIVGPVSFLLLARVSKDAPVGFNKLNLIDSLVDVYAQLIAELGANGAEWIQLDEPHLVVDLTPVEQAVYTRAYTLLASKLKATGSTVKLLVATYFEGLGNNTELAFALPGVSAIHVDLVRGIDSFDGVLAAASKSNVKLSVGVVNGRNVWKADLDAAIKLVTRAVDALGAERVIVASSCSLLHSPHSLEAELTGAKVDTEFIDWMSFAVQKLEEIVVITKAVKLGRDFVKEALFANAKSILARAHSARIHNPAVQARLKAVQPSMLTRKSPYPARRTVQNKLLNLPRYPTTTIGSFPQTATLRRIRAQFKKGSIAQDEYERLLKEEIAHVVKFQEELDIDVLVHGEAERNDMVEYFGEQLDGVGFTKNGWVQSYGSRCVKPPVIYGDVSRPAAMTVAWTTYAQSLTSRPMKGMLTGPLTILCWSFVRDDQPREFTAKQIALAVRDEVVDLEKAGIKVIQIDEPAIREGLPLRRTKWDSYLKWAVDAFLLSSTGVNDGTQIHSHMCYSDFEDIMDAIIQLDCDVLSIESAKSDLKLLQAFQAREYPNELGPGVFDIHTQRVAPTDEMKTRVVEMETCLSGDRLWVNPDCGLKTRAWPETEAVLKNMVQTAKAFRAIAAAHAA</sequence>
<keyword evidence="10" id="KW-0486">Methionine biosynthesis</keyword>
<evidence type="ECO:0000256" key="3">
    <source>
        <dbReference type="ARBA" id="ARBA00009553"/>
    </source>
</evidence>
<evidence type="ECO:0000256" key="12">
    <source>
        <dbReference type="PIRSR" id="PIRSR000382-2"/>
    </source>
</evidence>
<dbReference type="GO" id="GO:0008270">
    <property type="term" value="F:zinc ion binding"/>
    <property type="evidence" value="ECO:0007669"/>
    <property type="project" value="InterPro"/>
</dbReference>
<dbReference type="InterPro" id="IPR038071">
    <property type="entry name" value="UROD/MetE-like_sf"/>
</dbReference>
<evidence type="ECO:0000256" key="2">
    <source>
        <dbReference type="ARBA" id="ARBA00004681"/>
    </source>
</evidence>
<evidence type="ECO:0000256" key="9">
    <source>
        <dbReference type="ARBA" id="ARBA00022833"/>
    </source>
</evidence>
<evidence type="ECO:0000256" key="1">
    <source>
        <dbReference type="ARBA" id="ARBA00002777"/>
    </source>
</evidence>
<dbReference type="CDD" id="cd03312">
    <property type="entry name" value="CIMS_N_terminal_like"/>
    <property type="match status" value="1"/>
</dbReference>
<dbReference type="EC" id="2.1.1.14" evidence="4"/>
<dbReference type="OrthoDB" id="1053771at2759"/>
<feature type="active site" description="Proton donor" evidence="13">
    <location>
        <position position="713"/>
    </location>
</feature>
<feature type="binding site" evidence="12">
    <location>
        <position position="662"/>
    </location>
    <ligand>
        <name>Zn(2+)</name>
        <dbReference type="ChEBI" id="CHEBI:29105"/>
        <label>2</label>
    </ligand>
</feature>
<feature type="binding site" evidence="11">
    <location>
        <position position="119"/>
    </location>
    <ligand>
        <name>5-methyltetrahydropteroyltri-L-glutamate</name>
        <dbReference type="ChEBI" id="CHEBI:58207"/>
    </ligand>
</feature>
<evidence type="ECO:0000256" key="10">
    <source>
        <dbReference type="ARBA" id="ARBA00023167"/>
    </source>
</evidence>
<keyword evidence="6" id="KW-0028">Amino-acid biosynthesis</keyword>
<keyword evidence="7 16" id="KW-0808">Transferase</keyword>
<dbReference type="AlphaFoldDB" id="A0A1Y2B6W5"/>
<comment type="caution">
    <text evidence="16">The sequence shown here is derived from an EMBL/GenBank/DDBJ whole genome shotgun (WGS) entry which is preliminary data.</text>
</comment>
<gene>
    <name evidence="16" type="ORF">BCR33DRAFT_703429</name>
</gene>
<evidence type="ECO:0000313" key="17">
    <source>
        <dbReference type="Proteomes" id="UP000193642"/>
    </source>
</evidence>
<comment type="function">
    <text evidence="1">Catalyzes the transfer of a methyl group from 5-methyltetrahydrofolate to homocysteine resulting in methionine formation.</text>
</comment>
<evidence type="ECO:0000259" key="15">
    <source>
        <dbReference type="Pfam" id="PF08267"/>
    </source>
</evidence>
<dbReference type="NCBIfam" id="NF003556">
    <property type="entry name" value="PRK05222.1"/>
    <property type="match status" value="1"/>
</dbReference>
<dbReference type="NCBIfam" id="TIGR01371">
    <property type="entry name" value="met_syn_B12ind"/>
    <property type="match status" value="1"/>
</dbReference>
<keyword evidence="5 16" id="KW-0489">Methyltransferase</keyword>
<name>A0A1Y2B6W5_9FUNG</name>
<feature type="binding site" evidence="11">
    <location>
        <begin position="450"/>
        <end position="452"/>
    </location>
    <ligand>
        <name>L-homocysteine</name>
        <dbReference type="ChEBI" id="CHEBI:58199"/>
    </ligand>
</feature>
<evidence type="ECO:0000256" key="4">
    <source>
        <dbReference type="ARBA" id="ARBA00012034"/>
    </source>
</evidence>
<evidence type="ECO:0000313" key="16">
    <source>
        <dbReference type="EMBL" id="ORY30474.1"/>
    </source>
</evidence>
<dbReference type="EMBL" id="MCGO01000082">
    <property type="protein sequence ID" value="ORY30474.1"/>
    <property type="molecule type" value="Genomic_DNA"/>
</dbReference>
<evidence type="ECO:0000256" key="13">
    <source>
        <dbReference type="PIRSR" id="PIRSR000382-3"/>
    </source>
</evidence>
<dbReference type="Gene3D" id="3.20.20.210">
    <property type="match status" value="2"/>
</dbReference>
<evidence type="ECO:0000256" key="7">
    <source>
        <dbReference type="ARBA" id="ARBA00022679"/>
    </source>
</evidence>